<evidence type="ECO:0000313" key="3">
    <source>
        <dbReference type="Proteomes" id="UP001302602"/>
    </source>
</evidence>
<proteinExistence type="predicted"/>
<comment type="caution">
    <text evidence="2">The sequence shown here is derived from an EMBL/GenBank/DDBJ whole genome shotgun (WGS) entry which is preliminary data.</text>
</comment>
<gene>
    <name evidence="2" type="ORF">N657DRAFT_629481</name>
</gene>
<keyword evidence="3" id="KW-1185">Reference proteome</keyword>
<evidence type="ECO:0000313" key="2">
    <source>
        <dbReference type="EMBL" id="KAK4128360.1"/>
    </source>
</evidence>
<dbReference type="GeneID" id="87827658"/>
<dbReference type="Proteomes" id="UP001302602">
    <property type="component" value="Unassembled WGS sequence"/>
</dbReference>
<sequence>MAPVLPTLRRALLLDNNMLPRGQVDSLIYDFKRSATTLSEARSALQEHLSERFNNFPNVGEVAVRINPVSSPQAQANINAIASLPAVDTIATRPAAQREVLYARQLGFNGKQARAVLVKAKQCGFDVDAVREDFNKESPDKESSQDQQAP</sequence>
<dbReference type="AlphaFoldDB" id="A0AAN6Z793"/>
<reference evidence="2" key="1">
    <citation type="journal article" date="2023" name="Mol. Phylogenet. Evol.">
        <title>Genome-scale phylogeny and comparative genomics of the fungal order Sordariales.</title>
        <authorList>
            <person name="Hensen N."/>
            <person name="Bonometti L."/>
            <person name="Westerberg I."/>
            <person name="Brannstrom I.O."/>
            <person name="Guillou S."/>
            <person name="Cros-Aarteil S."/>
            <person name="Calhoun S."/>
            <person name="Haridas S."/>
            <person name="Kuo A."/>
            <person name="Mondo S."/>
            <person name="Pangilinan J."/>
            <person name="Riley R."/>
            <person name="LaButti K."/>
            <person name="Andreopoulos B."/>
            <person name="Lipzen A."/>
            <person name="Chen C."/>
            <person name="Yan M."/>
            <person name="Daum C."/>
            <person name="Ng V."/>
            <person name="Clum A."/>
            <person name="Steindorff A."/>
            <person name="Ohm R.A."/>
            <person name="Martin F."/>
            <person name="Silar P."/>
            <person name="Natvig D.O."/>
            <person name="Lalanne C."/>
            <person name="Gautier V."/>
            <person name="Ament-Velasquez S.L."/>
            <person name="Kruys A."/>
            <person name="Hutchinson M.I."/>
            <person name="Powell A.J."/>
            <person name="Barry K."/>
            <person name="Miller A.N."/>
            <person name="Grigoriev I.V."/>
            <person name="Debuchy R."/>
            <person name="Gladieux P."/>
            <person name="Hiltunen Thoren M."/>
            <person name="Johannesson H."/>
        </authorList>
    </citation>
    <scope>NUCLEOTIDE SEQUENCE</scope>
    <source>
        <strain evidence="2">CBS 731.68</strain>
    </source>
</reference>
<organism evidence="2 3">
    <name type="scientific">Parathielavia appendiculata</name>
    <dbReference type="NCBI Taxonomy" id="2587402"/>
    <lineage>
        <taxon>Eukaryota</taxon>
        <taxon>Fungi</taxon>
        <taxon>Dikarya</taxon>
        <taxon>Ascomycota</taxon>
        <taxon>Pezizomycotina</taxon>
        <taxon>Sordariomycetes</taxon>
        <taxon>Sordariomycetidae</taxon>
        <taxon>Sordariales</taxon>
        <taxon>Chaetomiaceae</taxon>
        <taxon>Parathielavia</taxon>
    </lineage>
</organism>
<name>A0AAN6Z793_9PEZI</name>
<accession>A0AAN6Z793</accession>
<evidence type="ECO:0000256" key="1">
    <source>
        <dbReference type="SAM" id="MobiDB-lite"/>
    </source>
</evidence>
<reference evidence="2" key="2">
    <citation type="submission" date="2023-05" db="EMBL/GenBank/DDBJ databases">
        <authorList>
            <consortium name="Lawrence Berkeley National Laboratory"/>
            <person name="Steindorff A."/>
            <person name="Hensen N."/>
            <person name="Bonometti L."/>
            <person name="Westerberg I."/>
            <person name="Brannstrom I.O."/>
            <person name="Guillou S."/>
            <person name="Cros-Aarteil S."/>
            <person name="Calhoun S."/>
            <person name="Haridas S."/>
            <person name="Kuo A."/>
            <person name="Mondo S."/>
            <person name="Pangilinan J."/>
            <person name="Riley R."/>
            <person name="Labutti K."/>
            <person name="Andreopoulos B."/>
            <person name="Lipzen A."/>
            <person name="Chen C."/>
            <person name="Yanf M."/>
            <person name="Daum C."/>
            <person name="Ng V."/>
            <person name="Clum A."/>
            <person name="Ohm R."/>
            <person name="Martin F."/>
            <person name="Silar P."/>
            <person name="Natvig D."/>
            <person name="Lalanne C."/>
            <person name="Gautier V."/>
            <person name="Ament-Velasquez S.L."/>
            <person name="Kruys A."/>
            <person name="Hutchinson M.I."/>
            <person name="Powell A.J."/>
            <person name="Barry K."/>
            <person name="Miller A.N."/>
            <person name="Grigoriev I.V."/>
            <person name="Debuchy R."/>
            <person name="Gladieux P."/>
            <person name="Thoren M.H."/>
            <person name="Johannesson H."/>
        </authorList>
    </citation>
    <scope>NUCLEOTIDE SEQUENCE</scope>
    <source>
        <strain evidence="2">CBS 731.68</strain>
    </source>
</reference>
<protein>
    <submittedName>
        <fullName evidence="2">Uncharacterized protein</fullName>
    </submittedName>
</protein>
<dbReference type="RefSeq" id="XP_062652131.1">
    <property type="nucleotide sequence ID" value="XM_062790889.1"/>
</dbReference>
<dbReference type="EMBL" id="MU853223">
    <property type="protein sequence ID" value="KAK4128360.1"/>
    <property type="molecule type" value="Genomic_DNA"/>
</dbReference>
<feature type="region of interest" description="Disordered" evidence="1">
    <location>
        <begin position="131"/>
        <end position="150"/>
    </location>
</feature>
<feature type="compositionally biased region" description="Basic and acidic residues" evidence="1">
    <location>
        <begin position="131"/>
        <end position="144"/>
    </location>
</feature>